<dbReference type="InterPro" id="IPR016181">
    <property type="entry name" value="Acyl_CoA_acyltransferase"/>
</dbReference>
<proteinExistence type="inferred from homology"/>
<dbReference type="Gene3D" id="3.40.630.30">
    <property type="match status" value="1"/>
</dbReference>
<evidence type="ECO:0000313" key="5">
    <source>
        <dbReference type="Proteomes" id="UP000032568"/>
    </source>
</evidence>
<dbReference type="RefSeq" id="WP_044835728.1">
    <property type="nucleotide sequence ID" value="NZ_CP059735.1"/>
</dbReference>
<reference evidence="4 5" key="2">
    <citation type="journal article" date="2022" name="Mar. Drugs">
        <title>Bioassay-Guided Fractionation Leads to the Detection of Cholic Acid Generated by the Rare Thalassomonas sp.</title>
        <authorList>
            <person name="Pheiffer F."/>
            <person name="Schneider Y.K."/>
            <person name="Hansen E.H."/>
            <person name="Andersen J.H."/>
            <person name="Isaksson J."/>
            <person name="Busche T."/>
            <person name="R C."/>
            <person name="Kalinowski J."/>
            <person name="Zyl L.V."/>
            <person name="Trindade M."/>
        </authorList>
    </citation>
    <scope>NUCLEOTIDE SEQUENCE [LARGE SCALE GENOMIC DNA]</scope>
    <source>
        <strain evidence="4 5">A5K-106</strain>
    </source>
</reference>
<name>A0AAE9YRP7_9GAMM</name>
<protein>
    <recommendedName>
        <fullName evidence="2">Protein ElaA</fullName>
    </recommendedName>
</protein>
<reference evidence="4 5" key="1">
    <citation type="journal article" date="2015" name="Genome Announc.">
        <title>Draft Genome Sequences of Marine Isolates of Thalassomonas viridans and Thalassomonas actiniarum.</title>
        <authorList>
            <person name="Olonade I."/>
            <person name="van Zyl L.J."/>
            <person name="Trindade M."/>
        </authorList>
    </citation>
    <scope>NUCLEOTIDE SEQUENCE [LARGE SCALE GENOMIC DNA]</scope>
    <source>
        <strain evidence="4 5">A5K-106</strain>
    </source>
</reference>
<keyword evidence="5" id="KW-1185">Reference proteome</keyword>
<feature type="domain" description="N-acetyltransferase" evidence="3">
    <location>
        <begin position="7"/>
        <end position="151"/>
    </location>
</feature>
<organism evidence="4 5">
    <name type="scientific">Thalassomonas actiniarum</name>
    <dbReference type="NCBI Taxonomy" id="485447"/>
    <lineage>
        <taxon>Bacteria</taxon>
        <taxon>Pseudomonadati</taxon>
        <taxon>Pseudomonadota</taxon>
        <taxon>Gammaproteobacteria</taxon>
        <taxon>Alteromonadales</taxon>
        <taxon>Colwelliaceae</taxon>
        <taxon>Thalassomonas</taxon>
    </lineage>
</organism>
<accession>A0AAE9YRP7</accession>
<evidence type="ECO:0000259" key="3">
    <source>
        <dbReference type="PROSITE" id="PS51186"/>
    </source>
</evidence>
<evidence type="ECO:0000256" key="2">
    <source>
        <dbReference type="ARBA" id="ARBA00072224"/>
    </source>
</evidence>
<dbReference type="PROSITE" id="PS51186">
    <property type="entry name" value="GNAT"/>
    <property type="match status" value="1"/>
</dbReference>
<dbReference type="EMBL" id="CP059735">
    <property type="protein sequence ID" value="WDD98267.1"/>
    <property type="molecule type" value="Genomic_DNA"/>
</dbReference>
<sequence>MMNWKCLTFSQLTTEQLYALLKLRVDVFVVEQTCPYPELDDKDKAQEVCHLLGYREGELIAYARLLPPGISYDNVSFGRVAIAQSARGQGLGQTLVATILSHCRRLWPNRDIDIGAQEYLLDFYQGFGFSAISDVYLEDDIPHLDMRLTHAQKPGPEQP</sequence>
<comment type="similarity">
    <text evidence="1">Belongs to the UPF0039 (ElaA) family.</text>
</comment>
<evidence type="ECO:0000313" key="4">
    <source>
        <dbReference type="EMBL" id="WDD98267.1"/>
    </source>
</evidence>
<dbReference type="SUPFAM" id="SSF55729">
    <property type="entry name" value="Acyl-CoA N-acyltransferases (Nat)"/>
    <property type="match status" value="1"/>
</dbReference>
<dbReference type="Pfam" id="PF13673">
    <property type="entry name" value="Acetyltransf_10"/>
    <property type="match status" value="1"/>
</dbReference>
<dbReference type="KEGG" id="tact:SG35_023800"/>
<dbReference type="InterPro" id="IPR000182">
    <property type="entry name" value="GNAT_dom"/>
</dbReference>
<dbReference type="CDD" id="cd04301">
    <property type="entry name" value="NAT_SF"/>
    <property type="match status" value="1"/>
</dbReference>
<dbReference type="GO" id="GO:0016747">
    <property type="term" value="F:acyltransferase activity, transferring groups other than amino-acyl groups"/>
    <property type="evidence" value="ECO:0007669"/>
    <property type="project" value="InterPro"/>
</dbReference>
<dbReference type="Proteomes" id="UP000032568">
    <property type="component" value="Chromosome"/>
</dbReference>
<evidence type="ECO:0000256" key="1">
    <source>
        <dbReference type="ARBA" id="ARBA00009623"/>
    </source>
</evidence>
<dbReference type="AlphaFoldDB" id="A0AAE9YRP7"/>
<gene>
    <name evidence="4" type="ORF">SG35_023800</name>
</gene>
<dbReference type="FunFam" id="3.40.630.30:FF:000035">
    <property type="entry name" value="GNAT family N-acetyltransferase"/>
    <property type="match status" value="1"/>
</dbReference>